<gene>
    <name evidence="3" type="ORF">K452DRAFT_70658</name>
</gene>
<dbReference type="GeneID" id="54304555"/>
<evidence type="ECO:0000313" key="4">
    <source>
        <dbReference type="Proteomes" id="UP000799438"/>
    </source>
</evidence>
<keyword evidence="2" id="KW-0472">Membrane</keyword>
<feature type="transmembrane region" description="Helical" evidence="2">
    <location>
        <begin position="244"/>
        <end position="263"/>
    </location>
</feature>
<proteinExistence type="predicted"/>
<protein>
    <submittedName>
        <fullName evidence="3">Uncharacterized protein</fullName>
    </submittedName>
</protein>
<dbReference type="Proteomes" id="UP000799438">
    <property type="component" value="Unassembled WGS sequence"/>
</dbReference>
<keyword evidence="2" id="KW-0812">Transmembrane</keyword>
<organism evidence="3 4">
    <name type="scientific">Aplosporella prunicola CBS 121167</name>
    <dbReference type="NCBI Taxonomy" id="1176127"/>
    <lineage>
        <taxon>Eukaryota</taxon>
        <taxon>Fungi</taxon>
        <taxon>Dikarya</taxon>
        <taxon>Ascomycota</taxon>
        <taxon>Pezizomycotina</taxon>
        <taxon>Dothideomycetes</taxon>
        <taxon>Dothideomycetes incertae sedis</taxon>
        <taxon>Botryosphaeriales</taxon>
        <taxon>Aplosporellaceae</taxon>
        <taxon>Aplosporella</taxon>
    </lineage>
</organism>
<keyword evidence="4" id="KW-1185">Reference proteome</keyword>
<evidence type="ECO:0000256" key="2">
    <source>
        <dbReference type="SAM" id="Phobius"/>
    </source>
</evidence>
<feature type="compositionally biased region" description="Low complexity" evidence="1">
    <location>
        <begin position="207"/>
        <end position="221"/>
    </location>
</feature>
<feature type="compositionally biased region" description="Basic and acidic residues" evidence="1">
    <location>
        <begin position="20"/>
        <end position="32"/>
    </location>
</feature>
<dbReference type="RefSeq" id="XP_033402490.1">
    <property type="nucleotide sequence ID" value="XM_033547048.1"/>
</dbReference>
<reference evidence="3" key="1">
    <citation type="journal article" date="2020" name="Stud. Mycol.">
        <title>101 Dothideomycetes genomes: a test case for predicting lifestyles and emergence of pathogens.</title>
        <authorList>
            <person name="Haridas S."/>
            <person name="Albert R."/>
            <person name="Binder M."/>
            <person name="Bloem J."/>
            <person name="Labutti K."/>
            <person name="Salamov A."/>
            <person name="Andreopoulos B."/>
            <person name="Baker S."/>
            <person name="Barry K."/>
            <person name="Bills G."/>
            <person name="Bluhm B."/>
            <person name="Cannon C."/>
            <person name="Castanera R."/>
            <person name="Culley D."/>
            <person name="Daum C."/>
            <person name="Ezra D."/>
            <person name="Gonzalez J."/>
            <person name="Henrissat B."/>
            <person name="Kuo A."/>
            <person name="Liang C."/>
            <person name="Lipzen A."/>
            <person name="Lutzoni F."/>
            <person name="Magnuson J."/>
            <person name="Mondo S."/>
            <person name="Nolan M."/>
            <person name="Ohm R."/>
            <person name="Pangilinan J."/>
            <person name="Park H.-J."/>
            <person name="Ramirez L."/>
            <person name="Alfaro M."/>
            <person name="Sun H."/>
            <person name="Tritt A."/>
            <person name="Yoshinaga Y."/>
            <person name="Zwiers L.-H."/>
            <person name="Turgeon B."/>
            <person name="Goodwin S."/>
            <person name="Spatafora J."/>
            <person name="Crous P."/>
            <person name="Grigoriev I."/>
        </authorList>
    </citation>
    <scope>NUCLEOTIDE SEQUENCE</scope>
    <source>
        <strain evidence="3">CBS 121167</strain>
    </source>
</reference>
<dbReference type="AlphaFoldDB" id="A0A6A6BVR0"/>
<feature type="compositionally biased region" description="Low complexity" evidence="1">
    <location>
        <begin position="155"/>
        <end position="167"/>
    </location>
</feature>
<feature type="transmembrane region" description="Helical" evidence="2">
    <location>
        <begin position="284"/>
        <end position="303"/>
    </location>
</feature>
<sequence>MFAGFACCFQLQRRSPGSRLQDRSSTRLDRAQARSPAADPALATRTVKGHHPSSPEMHELYPPDNLSGYWSPEPSATRRSLQQASIEIRFLEERLERHLGVLPVDAAAAAFSMEAWTQHPQGPQGISAGQVSLLQSERHAVHLLYRLGAPIHPPQAQRQLQHQAQHQAQEEGRQIRDHTGRQERSPDFRTVDAASALRRALSEKGPGTTASGSSSAATASSDGQRWRRRHGLLISWTRTRPRTRIWMCCCCFLLLVSHGFSACSYKTKTQKKFKRVKTWRQKKGLGGCSIVGLGIVSCLVSFLVSCFASLFLCGLVRCCIVFVFSFLLNWPGQHSRGRRDGWWCSIAPPLVSITLPLPPPCGSY</sequence>
<evidence type="ECO:0000313" key="3">
    <source>
        <dbReference type="EMBL" id="KAF2146781.1"/>
    </source>
</evidence>
<feature type="compositionally biased region" description="Basic and acidic residues" evidence="1">
    <location>
        <begin position="168"/>
        <end position="190"/>
    </location>
</feature>
<keyword evidence="2" id="KW-1133">Transmembrane helix</keyword>
<name>A0A6A6BVR0_9PEZI</name>
<feature type="region of interest" description="Disordered" evidence="1">
    <location>
        <begin position="155"/>
        <end position="223"/>
    </location>
</feature>
<feature type="region of interest" description="Disordered" evidence="1">
    <location>
        <begin position="16"/>
        <end position="75"/>
    </location>
</feature>
<dbReference type="EMBL" id="ML995475">
    <property type="protein sequence ID" value="KAF2146781.1"/>
    <property type="molecule type" value="Genomic_DNA"/>
</dbReference>
<feature type="transmembrane region" description="Helical" evidence="2">
    <location>
        <begin position="309"/>
        <end position="330"/>
    </location>
</feature>
<evidence type="ECO:0000256" key="1">
    <source>
        <dbReference type="SAM" id="MobiDB-lite"/>
    </source>
</evidence>
<accession>A0A6A6BVR0</accession>